<evidence type="ECO:0000256" key="7">
    <source>
        <dbReference type="ARBA" id="ARBA00022833"/>
    </source>
</evidence>
<comment type="subunit">
    <text evidence="9">Homodimer.</text>
</comment>
<dbReference type="GO" id="GO:0004151">
    <property type="term" value="F:dihydroorotase activity"/>
    <property type="evidence" value="ECO:0007669"/>
    <property type="project" value="UniProtKB-EC"/>
</dbReference>
<dbReference type="EMBL" id="JBHUIP010000009">
    <property type="protein sequence ID" value="MFD2263265.1"/>
    <property type="molecule type" value="Genomic_DNA"/>
</dbReference>
<dbReference type="PANTHER" id="PTHR43137">
    <property type="entry name" value="DIHYDROOROTASE"/>
    <property type="match status" value="1"/>
</dbReference>
<keyword evidence="13" id="KW-1185">Reference proteome</keyword>
<feature type="active site" evidence="9">
    <location>
        <position position="248"/>
    </location>
</feature>
<feature type="binding site" evidence="9">
    <location>
        <position position="137"/>
    </location>
    <ligand>
        <name>substrate</name>
    </ligand>
</feature>
<dbReference type="InterPro" id="IPR002195">
    <property type="entry name" value="Dihydroorotase_CS"/>
</dbReference>
<comment type="function">
    <text evidence="1 9">Catalyzes the reversible cyclization of carbamoyl aspartate to dihydroorotate.</text>
</comment>
<sequence length="344" mass="37639">MSRSLTIRRPDDWHVHFRDGAMMQAVVPFTAAQFARAIAMPNLVPPVTTAAEAVAYRDRILSAVPAGVKFEPLMVAYLTDGIDPAELRKGFESRAWVAAKLYPAKATTNSAHGVTDIKKIMPALAEMAKIGMPLLIHGEVTDQDVDIFDREAVFLSEILAPLVEALPDLKIVLEHATTEEAVNFVRSRPKNMGCTITAHHLAFNRNAIFQGGIRPHFYCLPVAKREKHRLALRDAATSGDPRFFLGTDSAPHLAKAKENACGCAGLFTAPAAVEAYVQVFAEEGKLDNFEAFASLNGPNFYGLPLNEERITLRPGSRFVAATIPAADQHLVPYLAGEDVRWEIV</sequence>
<feature type="binding site" evidence="9">
    <location>
        <position position="248"/>
    </location>
    <ligand>
        <name>Zn(2+)</name>
        <dbReference type="ChEBI" id="CHEBI:29105"/>
        <label>1</label>
    </ligand>
</feature>
<proteinExistence type="inferred from homology"/>
<evidence type="ECO:0000256" key="8">
    <source>
        <dbReference type="ARBA" id="ARBA00022975"/>
    </source>
</evidence>
<dbReference type="PIRSF" id="PIRSF001237">
    <property type="entry name" value="DHOdimr"/>
    <property type="match status" value="1"/>
</dbReference>
<dbReference type="InterPro" id="IPR006680">
    <property type="entry name" value="Amidohydro-rel"/>
</dbReference>
<dbReference type="HAMAP" id="MF_00219">
    <property type="entry name" value="PyrC_classII"/>
    <property type="match status" value="1"/>
</dbReference>
<keyword evidence="8 9" id="KW-0665">Pyrimidine biosynthesis</keyword>
<evidence type="ECO:0000256" key="3">
    <source>
        <dbReference type="ARBA" id="ARBA00005631"/>
    </source>
</evidence>
<feature type="domain" description="Amidohydrolase-related" evidence="11">
    <location>
        <begin position="12"/>
        <end position="304"/>
    </location>
</feature>
<feature type="binding site" evidence="9">
    <location>
        <position position="220"/>
    </location>
    <ligand>
        <name>substrate</name>
    </ligand>
</feature>
<reference evidence="13" key="1">
    <citation type="journal article" date="2019" name="Int. J. Syst. Evol. Microbiol.">
        <title>The Global Catalogue of Microorganisms (GCM) 10K type strain sequencing project: providing services to taxonomists for standard genome sequencing and annotation.</title>
        <authorList>
            <consortium name="The Broad Institute Genomics Platform"/>
            <consortium name="The Broad Institute Genome Sequencing Center for Infectious Disease"/>
            <person name="Wu L."/>
            <person name="Ma J."/>
        </authorList>
    </citation>
    <scope>NUCLEOTIDE SEQUENCE [LARGE SCALE GENOMIC DNA]</scope>
    <source>
        <strain evidence="13">CGMCC 1.19062</strain>
    </source>
</reference>
<gene>
    <name evidence="9 12" type="primary">pyrC</name>
    <name evidence="12" type="ORF">ACFSM5_10230</name>
</gene>
<feature type="binding site" evidence="9">
    <location>
        <position position="16"/>
    </location>
    <ligand>
        <name>Zn(2+)</name>
        <dbReference type="ChEBI" id="CHEBI:29105"/>
        <label>1</label>
    </ligand>
</feature>
<dbReference type="Proteomes" id="UP001597295">
    <property type="component" value="Unassembled WGS sequence"/>
</dbReference>
<evidence type="ECO:0000256" key="2">
    <source>
        <dbReference type="ARBA" id="ARBA00004880"/>
    </source>
</evidence>
<evidence type="ECO:0000256" key="4">
    <source>
        <dbReference type="ARBA" id="ARBA00012860"/>
    </source>
</evidence>
<dbReference type="InterPro" id="IPR032466">
    <property type="entry name" value="Metal_Hydrolase"/>
</dbReference>
<keyword evidence="6 9" id="KW-0378">Hydrolase</keyword>
<evidence type="ECO:0000256" key="1">
    <source>
        <dbReference type="ARBA" id="ARBA00002368"/>
    </source>
</evidence>
<accession>A0ABW5DRZ4</accession>
<dbReference type="NCBIfam" id="TIGR00856">
    <property type="entry name" value="pyrC_dimer"/>
    <property type="match status" value="1"/>
</dbReference>
<feature type="binding site" evidence="9">
    <location>
        <position position="252"/>
    </location>
    <ligand>
        <name>substrate</name>
    </ligand>
</feature>
<evidence type="ECO:0000313" key="13">
    <source>
        <dbReference type="Proteomes" id="UP001597295"/>
    </source>
</evidence>
<evidence type="ECO:0000256" key="9">
    <source>
        <dbReference type="HAMAP-Rule" id="MF_00219"/>
    </source>
</evidence>
<organism evidence="12 13">
    <name type="scientific">Lacibacterium aquatile</name>
    <dbReference type="NCBI Taxonomy" id="1168082"/>
    <lineage>
        <taxon>Bacteria</taxon>
        <taxon>Pseudomonadati</taxon>
        <taxon>Pseudomonadota</taxon>
        <taxon>Alphaproteobacteria</taxon>
        <taxon>Rhodospirillales</taxon>
        <taxon>Rhodospirillaceae</taxon>
    </lineage>
</organism>
<evidence type="ECO:0000256" key="10">
    <source>
        <dbReference type="RuleBase" id="RU003440"/>
    </source>
</evidence>
<evidence type="ECO:0000256" key="5">
    <source>
        <dbReference type="ARBA" id="ARBA00022723"/>
    </source>
</evidence>
<protein>
    <recommendedName>
        <fullName evidence="4 9">Dihydroorotase</fullName>
        <shortName evidence="9">DHOase</shortName>
        <ecNumber evidence="4 9">3.5.2.3</ecNumber>
    </recommendedName>
</protein>
<evidence type="ECO:0000256" key="6">
    <source>
        <dbReference type="ARBA" id="ARBA00022801"/>
    </source>
</evidence>
<dbReference type="PROSITE" id="PS00482">
    <property type="entry name" value="DIHYDROOROTASE_1"/>
    <property type="match status" value="1"/>
</dbReference>
<keyword evidence="5 9" id="KW-0479">Metal-binding</keyword>
<feature type="binding site" evidence="9">
    <location>
        <position position="42"/>
    </location>
    <ligand>
        <name>substrate</name>
    </ligand>
</feature>
<dbReference type="Pfam" id="PF01979">
    <property type="entry name" value="Amidohydro_1"/>
    <property type="match status" value="1"/>
</dbReference>
<dbReference type="CDD" id="cd01294">
    <property type="entry name" value="DHOase"/>
    <property type="match status" value="1"/>
</dbReference>
<comment type="caution">
    <text evidence="12">The sequence shown here is derived from an EMBL/GenBank/DDBJ whole genome shotgun (WGS) entry which is preliminary data.</text>
</comment>
<feature type="binding site" description="via carbamate group" evidence="9">
    <location>
        <position position="100"/>
    </location>
    <ligand>
        <name>Zn(2+)</name>
        <dbReference type="ChEBI" id="CHEBI:29105"/>
        <label>1</label>
    </ligand>
</feature>
<comment type="pathway">
    <text evidence="2 9 10">Pyrimidine metabolism; UMP biosynthesis via de novo pathway; (S)-dihydroorotate from bicarbonate: step 3/3.</text>
</comment>
<dbReference type="SUPFAM" id="SSF51556">
    <property type="entry name" value="Metallo-dependent hydrolases"/>
    <property type="match status" value="1"/>
</dbReference>
<keyword evidence="7 9" id="KW-0862">Zinc</keyword>
<dbReference type="PROSITE" id="PS00483">
    <property type="entry name" value="DIHYDROOROTASE_2"/>
    <property type="match status" value="1"/>
</dbReference>
<comment type="catalytic activity">
    <reaction evidence="9 10">
        <text>(S)-dihydroorotate + H2O = N-carbamoyl-L-aspartate + H(+)</text>
        <dbReference type="Rhea" id="RHEA:24296"/>
        <dbReference type="ChEBI" id="CHEBI:15377"/>
        <dbReference type="ChEBI" id="CHEBI:15378"/>
        <dbReference type="ChEBI" id="CHEBI:30864"/>
        <dbReference type="ChEBI" id="CHEBI:32814"/>
        <dbReference type="EC" id="3.5.2.3"/>
    </reaction>
</comment>
<evidence type="ECO:0000313" key="12">
    <source>
        <dbReference type="EMBL" id="MFD2263265.1"/>
    </source>
</evidence>
<feature type="binding site" evidence="9">
    <location>
        <begin position="16"/>
        <end position="18"/>
    </location>
    <ligand>
        <name>substrate</name>
    </ligand>
</feature>
<dbReference type="PANTHER" id="PTHR43137:SF1">
    <property type="entry name" value="DIHYDROOROTASE"/>
    <property type="match status" value="1"/>
</dbReference>
<feature type="binding site" evidence="9">
    <location>
        <position position="175"/>
    </location>
    <ligand>
        <name>Zn(2+)</name>
        <dbReference type="ChEBI" id="CHEBI:29105"/>
        <label>2</label>
    </ligand>
</feature>
<dbReference type="EC" id="3.5.2.3" evidence="4 9"/>
<feature type="binding site" evidence="9">
    <location>
        <position position="137"/>
    </location>
    <ligand>
        <name>Zn(2+)</name>
        <dbReference type="ChEBI" id="CHEBI:29105"/>
        <label>2</label>
    </ligand>
</feature>
<comment type="cofactor">
    <cofactor evidence="9 10">
        <name>Zn(2+)</name>
        <dbReference type="ChEBI" id="CHEBI:29105"/>
    </cofactor>
    <text evidence="9 10">Binds 2 Zn(2+) ions per subunit.</text>
</comment>
<dbReference type="InterPro" id="IPR004721">
    <property type="entry name" value="DHOdimr"/>
</dbReference>
<evidence type="ECO:0000259" key="11">
    <source>
        <dbReference type="Pfam" id="PF01979"/>
    </source>
</evidence>
<dbReference type="RefSeq" id="WP_379876249.1">
    <property type="nucleotide sequence ID" value="NZ_JBHUIP010000009.1"/>
</dbReference>
<name>A0ABW5DRZ4_9PROT</name>
<feature type="binding site" evidence="9">
    <location>
        <position position="264"/>
    </location>
    <ligand>
        <name>substrate</name>
    </ligand>
</feature>
<feature type="binding site" evidence="9">
    <location>
        <position position="14"/>
    </location>
    <ligand>
        <name>Zn(2+)</name>
        <dbReference type="ChEBI" id="CHEBI:29105"/>
        <label>1</label>
    </ligand>
</feature>
<comment type="similarity">
    <text evidence="3 9 10">Belongs to the metallo-dependent hydrolases superfamily. DHOase family. Class II DHOase subfamily.</text>
</comment>
<dbReference type="Gene3D" id="3.20.20.140">
    <property type="entry name" value="Metal-dependent hydrolases"/>
    <property type="match status" value="1"/>
</dbReference>
<feature type="modified residue" description="N6-carboxylysine" evidence="9">
    <location>
        <position position="100"/>
    </location>
</feature>
<feature type="binding site" description="via carbamate group" evidence="9">
    <location>
        <position position="100"/>
    </location>
    <ligand>
        <name>Zn(2+)</name>
        <dbReference type="ChEBI" id="CHEBI:29105"/>
        <label>2</label>
    </ligand>
</feature>